<comment type="caution">
    <text evidence="11">The sequence shown here is derived from an EMBL/GenBank/DDBJ whole genome shotgun (WGS) entry which is preliminary data.</text>
</comment>
<dbReference type="InterPro" id="IPR036890">
    <property type="entry name" value="HATPase_C_sf"/>
</dbReference>
<keyword evidence="4" id="KW-0808">Transferase</keyword>
<dbReference type="GO" id="GO:0000156">
    <property type="term" value="F:phosphorelay response regulator activity"/>
    <property type="evidence" value="ECO:0007669"/>
    <property type="project" value="TreeGrafter"/>
</dbReference>
<keyword evidence="3" id="KW-0597">Phosphoprotein</keyword>
<dbReference type="GO" id="GO:0007234">
    <property type="term" value="P:osmosensory signaling via phosphorelay pathway"/>
    <property type="evidence" value="ECO:0007669"/>
    <property type="project" value="TreeGrafter"/>
</dbReference>
<evidence type="ECO:0000259" key="10">
    <source>
        <dbReference type="PROSITE" id="PS50109"/>
    </source>
</evidence>
<evidence type="ECO:0000313" key="11">
    <source>
        <dbReference type="EMBL" id="RNF33907.1"/>
    </source>
</evidence>
<keyword evidence="7" id="KW-0067">ATP-binding</keyword>
<evidence type="ECO:0000256" key="1">
    <source>
        <dbReference type="ARBA" id="ARBA00000085"/>
    </source>
</evidence>
<dbReference type="SMART" id="SM00387">
    <property type="entry name" value="HATPase_c"/>
    <property type="match status" value="1"/>
</dbReference>
<evidence type="ECO:0000256" key="4">
    <source>
        <dbReference type="ARBA" id="ARBA00022679"/>
    </source>
</evidence>
<evidence type="ECO:0000256" key="8">
    <source>
        <dbReference type="ARBA" id="ARBA00023012"/>
    </source>
</evidence>
<dbReference type="InterPro" id="IPR003594">
    <property type="entry name" value="HATPase_dom"/>
</dbReference>
<proteinExistence type="predicted"/>
<feature type="transmembrane region" description="Helical" evidence="9">
    <location>
        <begin position="181"/>
        <end position="202"/>
    </location>
</feature>
<organism evidence="11 12">
    <name type="scientific">Paracoccus methylarcula</name>
    <dbReference type="NCBI Taxonomy" id="72022"/>
    <lineage>
        <taxon>Bacteria</taxon>
        <taxon>Pseudomonadati</taxon>
        <taxon>Pseudomonadota</taxon>
        <taxon>Alphaproteobacteria</taxon>
        <taxon>Rhodobacterales</taxon>
        <taxon>Paracoccaceae</taxon>
        <taxon>Paracoccus</taxon>
    </lineage>
</organism>
<dbReference type="Pfam" id="PF00512">
    <property type="entry name" value="HisKA"/>
    <property type="match status" value="1"/>
</dbReference>
<keyword evidence="8" id="KW-0902">Two-component regulatory system</keyword>
<accession>A0A422QVC1</accession>
<dbReference type="GO" id="GO:0000155">
    <property type="term" value="F:phosphorelay sensor kinase activity"/>
    <property type="evidence" value="ECO:0007669"/>
    <property type="project" value="InterPro"/>
</dbReference>
<dbReference type="SUPFAM" id="SSF47384">
    <property type="entry name" value="Homodimeric domain of signal transducing histidine kinase"/>
    <property type="match status" value="1"/>
</dbReference>
<dbReference type="Gene3D" id="3.30.565.10">
    <property type="entry name" value="Histidine kinase-like ATPase, C-terminal domain"/>
    <property type="match status" value="1"/>
</dbReference>
<dbReference type="PRINTS" id="PR00344">
    <property type="entry name" value="BCTRLSENSOR"/>
</dbReference>
<gene>
    <name evidence="11" type="ORF">A7A09_013375</name>
</gene>
<dbReference type="Proteomes" id="UP000238137">
    <property type="component" value="Unassembled WGS sequence"/>
</dbReference>
<sequence>MAVVAITDSVKGNRLLLAAGLAIVGFVILLTYSFAQLVQIQRSLSADVGENMLWMIGQAEKETRRLHETLLVMALRGTGKDELMLRLDILHSRMALLSEQPQKAYLARIGAAEDLTRDARILAGLSPILENTAGPQDLELPVVAASLTQLADNLGRIANHSMIVDRNEKADHRDRLRKAMYVVKTAFAGLLLAGASLSWMLVSSMRAALRSSQELRHHKSRLEQTVAERTMELRKALETERRAKEVYRSFITTVSHQFRTPLAIIDMVAQRLGRRPADFPPADIAAKARRIRNATQRLTQLVGSVTSAVRLDSRDLPLTRARHDLNDILRTAIAYQMELTPERIIRTDLADGQLACCCDASLIEQVILNLLSNAIKYSPDETAIDMRSWHEHEQVFCSVRDRGIGIPETAQPQIFTRFYRGGNAASFIGSGLGLSLSQTIIELHGGTLSFISEEGKGSAFTFSLPTEQTGSTG</sequence>
<evidence type="ECO:0000256" key="7">
    <source>
        <dbReference type="ARBA" id="ARBA00022840"/>
    </source>
</evidence>
<keyword evidence="12" id="KW-1185">Reference proteome</keyword>
<keyword evidence="9" id="KW-0472">Membrane</keyword>
<dbReference type="InterPro" id="IPR036097">
    <property type="entry name" value="HisK_dim/P_sf"/>
</dbReference>
<evidence type="ECO:0000256" key="9">
    <source>
        <dbReference type="SAM" id="Phobius"/>
    </source>
</evidence>
<keyword evidence="6 11" id="KW-0418">Kinase</keyword>
<dbReference type="SUPFAM" id="SSF55874">
    <property type="entry name" value="ATPase domain of HSP90 chaperone/DNA topoisomerase II/histidine kinase"/>
    <property type="match status" value="1"/>
</dbReference>
<evidence type="ECO:0000256" key="5">
    <source>
        <dbReference type="ARBA" id="ARBA00022741"/>
    </source>
</evidence>
<evidence type="ECO:0000256" key="6">
    <source>
        <dbReference type="ARBA" id="ARBA00022777"/>
    </source>
</evidence>
<dbReference type="EMBL" id="PXNQ02000008">
    <property type="protein sequence ID" value="RNF33907.1"/>
    <property type="molecule type" value="Genomic_DNA"/>
</dbReference>
<protein>
    <recommendedName>
        <fullName evidence="2">histidine kinase</fullName>
        <ecNumber evidence="2">2.7.13.3</ecNumber>
    </recommendedName>
</protein>
<dbReference type="CDD" id="cd00075">
    <property type="entry name" value="HATPase"/>
    <property type="match status" value="1"/>
</dbReference>
<dbReference type="PROSITE" id="PS50109">
    <property type="entry name" value="HIS_KIN"/>
    <property type="match status" value="1"/>
</dbReference>
<dbReference type="GO" id="GO:0030295">
    <property type="term" value="F:protein kinase activator activity"/>
    <property type="evidence" value="ECO:0007669"/>
    <property type="project" value="TreeGrafter"/>
</dbReference>
<feature type="domain" description="Histidine kinase" evidence="10">
    <location>
        <begin position="253"/>
        <end position="468"/>
    </location>
</feature>
<evidence type="ECO:0000256" key="2">
    <source>
        <dbReference type="ARBA" id="ARBA00012438"/>
    </source>
</evidence>
<dbReference type="FunFam" id="3.30.565.10:FF:000006">
    <property type="entry name" value="Sensor histidine kinase WalK"/>
    <property type="match status" value="1"/>
</dbReference>
<keyword evidence="9" id="KW-1133">Transmembrane helix</keyword>
<dbReference type="CDD" id="cd00082">
    <property type="entry name" value="HisKA"/>
    <property type="match status" value="1"/>
</dbReference>
<comment type="catalytic activity">
    <reaction evidence="1">
        <text>ATP + protein L-histidine = ADP + protein N-phospho-L-histidine.</text>
        <dbReference type="EC" id="2.7.13.3"/>
    </reaction>
</comment>
<reference evidence="11" key="1">
    <citation type="submission" date="2018-05" db="EMBL/GenBank/DDBJ databases">
        <title>Reclassification of Methylarcula marina and Methylarcula terricola as Paracoccus methylarcula sp.nov., comb.nov. and Paracoccus terricola comb.nov.</title>
        <authorList>
            <person name="Shmareva M.N."/>
            <person name="Doronina N.V."/>
            <person name="Vasilenko O.V."/>
            <person name="Tarlachkov S.V."/>
            <person name="Trotsenko Y.A."/>
        </authorList>
    </citation>
    <scope>NUCLEOTIDE SEQUENCE [LARGE SCALE GENOMIC DNA]</scope>
    <source>
        <strain evidence="11">VKM B-2159</strain>
    </source>
</reference>
<keyword evidence="9" id="KW-0812">Transmembrane</keyword>
<dbReference type="AlphaFoldDB" id="A0A422QVC1"/>
<evidence type="ECO:0000313" key="12">
    <source>
        <dbReference type="Proteomes" id="UP000238137"/>
    </source>
</evidence>
<dbReference type="InterPro" id="IPR004358">
    <property type="entry name" value="Sig_transdc_His_kin-like_C"/>
</dbReference>
<dbReference type="InterPro" id="IPR003661">
    <property type="entry name" value="HisK_dim/P_dom"/>
</dbReference>
<name>A0A422QVC1_9RHOB</name>
<dbReference type="PANTHER" id="PTHR42878">
    <property type="entry name" value="TWO-COMPONENT HISTIDINE KINASE"/>
    <property type="match status" value="1"/>
</dbReference>
<dbReference type="EC" id="2.7.13.3" evidence="2"/>
<dbReference type="SMART" id="SM00388">
    <property type="entry name" value="HisKA"/>
    <property type="match status" value="1"/>
</dbReference>
<dbReference type="InterPro" id="IPR050351">
    <property type="entry name" value="BphY/WalK/GraS-like"/>
</dbReference>
<keyword evidence="5" id="KW-0547">Nucleotide-binding</keyword>
<dbReference type="PANTHER" id="PTHR42878:SF7">
    <property type="entry name" value="SENSOR HISTIDINE KINASE GLRK"/>
    <property type="match status" value="1"/>
</dbReference>
<dbReference type="InterPro" id="IPR005467">
    <property type="entry name" value="His_kinase_dom"/>
</dbReference>
<evidence type="ECO:0000256" key="3">
    <source>
        <dbReference type="ARBA" id="ARBA00022553"/>
    </source>
</evidence>
<dbReference type="GO" id="GO:0005524">
    <property type="term" value="F:ATP binding"/>
    <property type="evidence" value="ECO:0007669"/>
    <property type="project" value="UniProtKB-KW"/>
</dbReference>
<dbReference type="Gene3D" id="1.10.287.130">
    <property type="match status" value="1"/>
</dbReference>
<dbReference type="Pfam" id="PF02518">
    <property type="entry name" value="HATPase_c"/>
    <property type="match status" value="1"/>
</dbReference>
<feature type="transmembrane region" description="Helical" evidence="9">
    <location>
        <begin position="15"/>
        <end position="35"/>
    </location>
</feature>